<dbReference type="InterPro" id="IPR013320">
    <property type="entry name" value="ConA-like_dom_sf"/>
</dbReference>
<keyword evidence="1" id="KW-0732">Signal</keyword>
<dbReference type="SUPFAM" id="SSF51445">
    <property type="entry name" value="(Trans)glycosidases"/>
    <property type="match status" value="1"/>
</dbReference>
<protein>
    <recommendedName>
        <fullName evidence="4">LamG-like jellyroll fold domain-containing protein</fullName>
    </recommendedName>
</protein>
<dbReference type="InterPro" id="IPR017853">
    <property type="entry name" value="GH"/>
</dbReference>
<sequence length="867" mass="96592">MKNFLVSAFAFAATVSTVFAQTTNFALENESGAGKVSAFTITELDNGGGATFQMWLKPTAWTEAKLVGQDNFSVELSADRQILVKAGGGTATITAGDLLNKWSQLTVTVQQGAVKAFINNEEVAVSGSLPGTFGASGVPFSEKGCVIADGFKGQIDEIRVWSRALEQDDFFWNNTLNKFNPNYDALVAYWKCDQDQCDNLVDYKLSHHGEFDNITRVAVTDNSEMKYRVVTGYTNLMRFTDRPKINRDMFLMTNDLILLSAKVQQDGSLFPEYPDNSATPTNVNYLADFEGRTGVMDFQGKGAVMSAKDGRTPFDPTERFGYGATAKASFSTWMYIDTWVEGAELFSNYLDDDNCVVIKLGSEAEKELIVNLCGTTATLKNQLETGKWQFVSVYLKPAAGTLTGRFFNPVSVGIGSYGESGEFESQIHDKIGTRTIVLGGKDMTITAVPAFQGSTLTIGKDFDGKLDEIMVWGSDRSGAIGSDATKPYAWNIGNWDNIYLNAYWKGDDPENLGKDSQSYLGMMDFIRGYYKNHRGFKIRMGIIYPDGTKWINGVLNKKENVDNLIRDAKVLLSQCDGLDVDLEWMYSTNDWNVYNNVVERLITEVMADAPEKTFSCSLHAVSYNGFKKGLLDDVDYFTFQLYGPNKETYYWNYYENAYNSFVNWGYPKDKILLSYGVLLVNNGEEGYKDLFEKYGMNDDNFDPDLNQWDCGGTVKYYNGVNQVKRKQRFIIDNDCRGTMYFDMGNDQRVDDYKSLIRAQNDIIASNVDTLITEVDMIPTGIEAVKSDAGDGLFVIGREPSAGLMRVVLKDGSESALLEMYSVEGRVVRQLVLTEMETSVPVGDIQPGVYLVKVVQGGRSHTVKLVIN</sequence>
<dbReference type="EMBL" id="AP023322">
    <property type="protein sequence ID" value="BCI61689.1"/>
    <property type="molecule type" value="Genomic_DNA"/>
</dbReference>
<dbReference type="NCBIfam" id="TIGR04183">
    <property type="entry name" value="Por_Secre_tail"/>
    <property type="match status" value="1"/>
</dbReference>
<evidence type="ECO:0000256" key="1">
    <source>
        <dbReference type="SAM" id="SignalP"/>
    </source>
</evidence>
<dbReference type="InterPro" id="IPR026444">
    <property type="entry name" value="Secre_tail"/>
</dbReference>
<evidence type="ECO:0000313" key="2">
    <source>
        <dbReference type="EMBL" id="BCI61689.1"/>
    </source>
</evidence>
<feature type="chain" id="PRO_5028937081" description="LamG-like jellyroll fold domain-containing protein" evidence="1">
    <location>
        <begin position="21"/>
        <end position="867"/>
    </location>
</feature>
<dbReference type="Gene3D" id="2.60.120.200">
    <property type="match status" value="1"/>
</dbReference>
<evidence type="ECO:0008006" key="4">
    <source>
        <dbReference type="Google" id="ProtNLM"/>
    </source>
</evidence>
<reference evidence="3" key="1">
    <citation type="submission" date="2020-07" db="EMBL/GenBank/DDBJ databases">
        <title>Complete genome sequencing of Coprobacter sp. strain 2CBH44.</title>
        <authorList>
            <person name="Sakamoto M."/>
            <person name="Murakami T."/>
            <person name="Mori H."/>
        </authorList>
    </citation>
    <scope>NUCLEOTIDE SEQUENCE [LARGE SCALE GENOMIC DNA]</scope>
    <source>
        <strain evidence="3">2CBH44</strain>
    </source>
</reference>
<feature type="signal peptide" evidence="1">
    <location>
        <begin position="1"/>
        <end position="20"/>
    </location>
</feature>
<keyword evidence="3" id="KW-1185">Reference proteome</keyword>
<dbReference type="RefSeq" id="WP_200755270.1">
    <property type="nucleotide sequence ID" value="NZ_AP023322.1"/>
</dbReference>
<dbReference type="SUPFAM" id="SSF49899">
    <property type="entry name" value="Concanavalin A-like lectins/glucanases"/>
    <property type="match status" value="2"/>
</dbReference>
<name>A0A7G1HPT5_9BACT</name>
<accession>A0A7G1HPT5</accession>
<dbReference type="Proteomes" id="UP000594042">
    <property type="component" value="Chromosome"/>
</dbReference>
<gene>
    <name evidence="2" type="ORF">Cop2CBH44_00420</name>
</gene>
<organism evidence="2 3">
    <name type="scientific">Coprobacter secundus subsp. similis</name>
    <dbReference type="NCBI Taxonomy" id="2751153"/>
    <lineage>
        <taxon>Bacteria</taxon>
        <taxon>Pseudomonadati</taxon>
        <taxon>Bacteroidota</taxon>
        <taxon>Bacteroidia</taxon>
        <taxon>Bacteroidales</taxon>
        <taxon>Barnesiellaceae</taxon>
        <taxon>Coprobacter</taxon>
    </lineage>
</organism>
<dbReference type="GO" id="GO:0005975">
    <property type="term" value="P:carbohydrate metabolic process"/>
    <property type="evidence" value="ECO:0007669"/>
    <property type="project" value="UniProtKB-ARBA"/>
</dbReference>
<dbReference type="KEGG" id="copr:Cop2CBH44_00420"/>
<dbReference type="Gene3D" id="3.20.20.80">
    <property type="entry name" value="Glycosidases"/>
    <property type="match status" value="1"/>
</dbReference>
<dbReference type="AlphaFoldDB" id="A0A7G1HPT5"/>
<dbReference type="GO" id="GO:0004553">
    <property type="term" value="F:hydrolase activity, hydrolyzing O-glycosyl compounds"/>
    <property type="evidence" value="ECO:0007669"/>
    <property type="project" value="UniProtKB-ARBA"/>
</dbReference>
<dbReference type="Pfam" id="PF13385">
    <property type="entry name" value="Laminin_G_3"/>
    <property type="match status" value="1"/>
</dbReference>
<evidence type="ECO:0000313" key="3">
    <source>
        <dbReference type="Proteomes" id="UP000594042"/>
    </source>
</evidence>
<proteinExistence type="predicted"/>